<dbReference type="CDD" id="cd00121">
    <property type="entry name" value="MATH"/>
    <property type="match status" value="1"/>
</dbReference>
<dbReference type="Gramene" id="OE9A036855T1">
    <property type="protein sequence ID" value="OE9A036855C1"/>
    <property type="gene ID" value="OE9A036855"/>
</dbReference>
<dbReference type="Pfam" id="PF22486">
    <property type="entry name" value="MATH_2"/>
    <property type="match status" value="1"/>
</dbReference>
<proteinExistence type="predicted"/>
<evidence type="ECO:0000313" key="6">
    <source>
        <dbReference type="Proteomes" id="UP000594638"/>
    </source>
</evidence>
<organism evidence="5 6">
    <name type="scientific">Olea europaea subsp. europaea</name>
    <dbReference type="NCBI Taxonomy" id="158383"/>
    <lineage>
        <taxon>Eukaryota</taxon>
        <taxon>Viridiplantae</taxon>
        <taxon>Streptophyta</taxon>
        <taxon>Embryophyta</taxon>
        <taxon>Tracheophyta</taxon>
        <taxon>Spermatophyta</taxon>
        <taxon>Magnoliopsida</taxon>
        <taxon>eudicotyledons</taxon>
        <taxon>Gunneridae</taxon>
        <taxon>Pentapetalae</taxon>
        <taxon>asterids</taxon>
        <taxon>lamiids</taxon>
        <taxon>Lamiales</taxon>
        <taxon>Oleaceae</taxon>
        <taxon>Oleeae</taxon>
        <taxon>Olea</taxon>
    </lineage>
</organism>
<evidence type="ECO:0000313" key="5">
    <source>
        <dbReference type="EMBL" id="CAA2992842.1"/>
    </source>
</evidence>
<keyword evidence="6" id="KW-1185">Reference proteome</keyword>
<dbReference type="PANTHER" id="PTHR46236">
    <property type="entry name" value="TRAF-LIKE SUPERFAMILY PROTEIN"/>
    <property type="match status" value="1"/>
</dbReference>
<dbReference type="Gramene" id="OE9A036855T3">
    <property type="protein sequence ID" value="OE9A036855C3"/>
    <property type="gene ID" value="OE9A036855"/>
</dbReference>
<keyword evidence="3" id="KW-1133">Transmembrane helix</keyword>
<dbReference type="InterPro" id="IPR002083">
    <property type="entry name" value="MATH/TRAF_dom"/>
</dbReference>
<gene>
    <name evidence="5" type="ORF">OLEA9_A036855</name>
</gene>
<dbReference type="EMBL" id="CACTIH010005442">
    <property type="protein sequence ID" value="CAA2992843.1"/>
    <property type="molecule type" value="Genomic_DNA"/>
</dbReference>
<comment type="caution">
    <text evidence="5">The sequence shown here is derived from an EMBL/GenBank/DDBJ whole genome shotgun (WGS) entry which is preliminary data.</text>
</comment>
<dbReference type="EMBL" id="CACTIH010005442">
    <property type="protein sequence ID" value="CAA2992842.1"/>
    <property type="molecule type" value="Genomic_DNA"/>
</dbReference>
<dbReference type="Gene3D" id="2.60.210.10">
    <property type="entry name" value="Apoptosis, Tumor Necrosis Factor Receptor Associated Protein 2, Chain A"/>
    <property type="match status" value="1"/>
</dbReference>
<dbReference type="PROSITE" id="PS50144">
    <property type="entry name" value="MATH"/>
    <property type="match status" value="1"/>
</dbReference>
<evidence type="ECO:0000256" key="1">
    <source>
        <dbReference type="ARBA" id="ARBA00023054"/>
    </source>
</evidence>
<feature type="domain" description="MATH" evidence="4">
    <location>
        <begin position="12"/>
        <end position="137"/>
    </location>
</feature>
<keyword evidence="3" id="KW-0812">Transmembrane</keyword>
<keyword evidence="1 2" id="KW-0175">Coiled coil</keyword>
<protein>
    <submittedName>
        <fullName evidence="5">MATH domain and coiled-coil domain-containing At3g58360-like isoform X1</fullName>
    </submittedName>
</protein>
<keyword evidence="3" id="KW-0472">Membrane</keyword>
<dbReference type="InterPro" id="IPR050804">
    <property type="entry name" value="MCC"/>
</dbReference>
<dbReference type="AlphaFoldDB" id="A0A8S0SK88"/>
<dbReference type="OrthoDB" id="1303247at2759"/>
<reference evidence="5 6" key="1">
    <citation type="submission" date="2019-12" db="EMBL/GenBank/DDBJ databases">
        <authorList>
            <person name="Alioto T."/>
            <person name="Alioto T."/>
            <person name="Gomez Garrido J."/>
        </authorList>
    </citation>
    <scope>NUCLEOTIDE SEQUENCE [LARGE SCALE GENOMIC DNA]</scope>
</reference>
<name>A0A8S0SK88_OLEEU</name>
<dbReference type="Proteomes" id="UP000594638">
    <property type="component" value="Unassembled WGS sequence"/>
</dbReference>
<feature type="transmembrane region" description="Helical" evidence="3">
    <location>
        <begin position="402"/>
        <end position="419"/>
    </location>
</feature>
<evidence type="ECO:0000256" key="3">
    <source>
        <dbReference type="SAM" id="Phobius"/>
    </source>
</evidence>
<feature type="coiled-coil region" evidence="2">
    <location>
        <begin position="300"/>
        <end position="376"/>
    </location>
</feature>
<dbReference type="SUPFAM" id="SSF49599">
    <property type="entry name" value="TRAF domain-like"/>
    <property type="match status" value="1"/>
</dbReference>
<dbReference type="PANTHER" id="PTHR46236:SF35">
    <property type="entry name" value="MATH DOMAIN-CONTAINING PROTEIN"/>
    <property type="match status" value="1"/>
</dbReference>
<dbReference type="InterPro" id="IPR008974">
    <property type="entry name" value="TRAF-like"/>
</dbReference>
<accession>A0A8S0SK88</accession>
<evidence type="ECO:0000256" key="2">
    <source>
        <dbReference type="SAM" id="Coils"/>
    </source>
</evidence>
<evidence type="ECO:0000259" key="4">
    <source>
        <dbReference type="PROSITE" id="PS50144"/>
    </source>
</evidence>
<dbReference type="SMART" id="SM00061">
    <property type="entry name" value="MATH"/>
    <property type="match status" value="1"/>
</dbReference>
<sequence length="422" mass="47903">MGEIKQLKDCQEIRYTWRIGNFSSLNVSKIYSGIFEVNGCRWRLITYPKGDDGEHLSVYLDVANKDSLPDGWSRTAKFTIILMNQTNSKMSIKREADHQFKKGESNWGFPSFLSLSKLHDKYGGYVVDGTCVIEAEVFVTDVFPLSTDKPSDSSVPTDQSMNKPSDLDEAESIYIKAESFLKSISKEPTTSVFDAKCAVPLIEDVASSAKERFDELISFPLDNLVDPKHETAMIECLHMLVDRLSLFSDEQAKEITRLRALFPTIIQEWRDSVQVKVSCQSLLSTFEKTENLLKGSVKTEEGIKIQLEELKIREQELKAQLEALQNESQRLEKERLEVSKQTQHIYALAEEQAVKIEGKEMELAGAENKLEDLKSNWASVKTVSFKHEIFGSQHLYFGGRQFICCFLAVVTALVCYLIILCN</sequence>